<dbReference type="PATRIC" id="fig|1331206.3.peg.927"/>
<dbReference type="InterPro" id="IPR017850">
    <property type="entry name" value="Alkaline_phosphatase_core_sf"/>
</dbReference>
<proteinExistence type="predicted"/>
<dbReference type="GO" id="GO:0015024">
    <property type="term" value="F:glucuronate-2-sulfatase activity"/>
    <property type="evidence" value="ECO:0007669"/>
    <property type="project" value="TreeGrafter"/>
</dbReference>
<name>A0A158M702_9BORD</name>
<dbReference type="Gene3D" id="3.40.720.10">
    <property type="entry name" value="Alkaline Phosphatase, subunit A"/>
    <property type="match status" value="1"/>
</dbReference>
<reference evidence="1 2" key="1">
    <citation type="submission" date="2014-03" db="EMBL/GenBank/DDBJ databases">
        <title>Genome sequence of Bordetella holmseii.</title>
        <authorList>
            <person name="Harvill E."/>
            <person name="Goodfield L.L."/>
            <person name="Ivanov Y."/>
            <person name="Meyer J.A."/>
            <person name="Newth C."/>
            <person name="Cassiday P."/>
            <person name="Tondella M.L."/>
            <person name="Liao P."/>
            <person name="Zimmerman J."/>
            <person name="Meert K."/>
            <person name="Wessel D."/>
            <person name="Berger J."/>
            <person name="Dean J.M."/>
            <person name="Holubkov R."/>
            <person name="Burr J."/>
            <person name="Liu T."/>
            <person name="Brinkac L.M."/>
            <person name="Sanka R."/>
            <person name="Kim M."/>
            <person name="Losada L."/>
        </authorList>
    </citation>
    <scope>NUCLEOTIDE SEQUENCE [LARGE SCALE GENOMIC DNA]</scope>
    <source>
        <strain evidence="1 2">CDC-H585-BH</strain>
    </source>
</reference>
<dbReference type="PANTHER" id="PTHR46615:SF1">
    <property type="entry name" value="ARYLSULFATASE K"/>
    <property type="match status" value="1"/>
</dbReference>
<dbReference type="GO" id="GO:0016740">
    <property type="term" value="F:transferase activity"/>
    <property type="evidence" value="ECO:0007669"/>
    <property type="project" value="UniProtKB-KW"/>
</dbReference>
<protein>
    <submittedName>
        <fullName evidence="1">Putative N-acetyltransferase YedL</fullName>
    </submittedName>
</protein>
<keyword evidence="1" id="KW-0808">Transferase</keyword>
<dbReference type="SUPFAM" id="SSF53649">
    <property type="entry name" value="Alkaline phosphatase-like"/>
    <property type="match status" value="1"/>
</dbReference>
<sequence>MLRKGPWKYHHYVRFEPELFNLEQDPEELHDLAADPAYATVLADMKAALYAICNPEDVDRQAKADQAALIERLGGVQIASTMGSSSATPAPVVEKKA</sequence>
<dbReference type="Proteomes" id="UP000026682">
    <property type="component" value="Unassembled WGS sequence"/>
</dbReference>
<comment type="caution">
    <text evidence="1">The sequence shown here is derived from an EMBL/GenBank/DDBJ whole genome shotgun (WGS) entry which is preliminary data.</text>
</comment>
<dbReference type="GO" id="GO:0004065">
    <property type="term" value="F:arylsulfatase activity"/>
    <property type="evidence" value="ECO:0007669"/>
    <property type="project" value="TreeGrafter"/>
</dbReference>
<dbReference type="PANTHER" id="PTHR46615">
    <property type="entry name" value="ARYLSULFATASE K"/>
    <property type="match status" value="1"/>
</dbReference>
<evidence type="ECO:0000313" key="1">
    <source>
        <dbReference type="EMBL" id="KAK96291.1"/>
    </source>
</evidence>
<organism evidence="1 2">
    <name type="scientific">Bordetella holmesii CDC-H585-BH</name>
    <dbReference type="NCBI Taxonomy" id="1331206"/>
    <lineage>
        <taxon>Bacteria</taxon>
        <taxon>Pseudomonadati</taxon>
        <taxon>Pseudomonadota</taxon>
        <taxon>Betaproteobacteria</taxon>
        <taxon>Burkholderiales</taxon>
        <taxon>Alcaligenaceae</taxon>
        <taxon>Bordetella</taxon>
    </lineage>
</organism>
<dbReference type="InterPro" id="IPR051849">
    <property type="entry name" value="GAG-degrading_sulfatase"/>
</dbReference>
<gene>
    <name evidence="1" type="ORF">L497_2119</name>
</gene>
<dbReference type="GeneID" id="93119121"/>
<dbReference type="EMBL" id="JFZZ01000043">
    <property type="protein sequence ID" value="KAK96291.1"/>
    <property type="molecule type" value="Genomic_DNA"/>
</dbReference>
<accession>A0A158M702</accession>
<dbReference type="RefSeq" id="WP_155267695.1">
    <property type="nucleotide sequence ID" value="NZ_JFZZ01000043.1"/>
</dbReference>
<dbReference type="AlphaFoldDB" id="A0A158M702"/>
<evidence type="ECO:0000313" key="2">
    <source>
        <dbReference type="Proteomes" id="UP000026682"/>
    </source>
</evidence>